<feature type="transmembrane region" description="Helical" evidence="1">
    <location>
        <begin position="12"/>
        <end position="32"/>
    </location>
</feature>
<dbReference type="RefSeq" id="WP_186894046.1">
    <property type="nucleotide sequence ID" value="NZ_WJBE01000006.1"/>
</dbReference>
<feature type="transmembrane region" description="Helical" evidence="1">
    <location>
        <begin position="38"/>
        <end position="60"/>
    </location>
</feature>
<comment type="caution">
    <text evidence="2">The sequence shown here is derived from an EMBL/GenBank/DDBJ whole genome shotgun (WGS) entry which is preliminary data.</text>
</comment>
<keyword evidence="3" id="KW-1185">Reference proteome</keyword>
<organism evidence="2 3">
    <name type="scientific">Acetobacterium malicum</name>
    <dbReference type="NCBI Taxonomy" id="52692"/>
    <lineage>
        <taxon>Bacteria</taxon>
        <taxon>Bacillati</taxon>
        <taxon>Bacillota</taxon>
        <taxon>Clostridia</taxon>
        <taxon>Eubacteriales</taxon>
        <taxon>Eubacteriaceae</taxon>
        <taxon>Acetobacterium</taxon>
    </lineage>
</organism>
<keyword evidence="1" id="KW-1133">Transmembrane helix</keyword>
<feature type="transmembrane region" description="Helical" evidence="1">
    <location>
        <begin position="72"/>
        <end position="92"/>
    </location>
</feature>
<evidence type="ECO:0000313" key="2">
    <source>
        <dbReference type="EMBL" id="MBC3899615.1"/>
    </source>
</evidence>
<proteinExistence type="predicted"/>
<protein>
    <submittedName>
        <fullName evidence="2">Uncharacterized protein</fullName>
    </submittedName>
</protein>
<gene>
    <name evidence="2" type="ORF">GH811_08300</name>
</gene>
<evidence type="ECO:0000313" key="3">
    <source>
        <dbReference type="Proteomes" id="UP000622405"/>
    </source>
</evidence>
<keyword evidence="1" id="KW-0812">Transmembrane</keyword>
<dbReference type="EMBL" id="WJBE01000006">
    <property type="protein sequence ID" value="MBC3899615.1"/>
    <property type="molecule type" value="Genomic_DNA"/>
</dbReference>
<sequence length="141" mass="16066">MNSLKKIKPFKPYLIIIILFIYIAVVGNGKLITSDKQLFFYAGIMRPIVGSLVGVFLYILNLDNLILTLKINVHDLIIAIFLFLIYYARYISMLGYYVNLSIPIPYLLVESPIILYVFPVVVGYYFSKGLISTKNNSDVAK</sequence>
<feature type="transmembrane region" description="Helical" evidence="1">
    <location>
        <begin position="104"/>
        <end position="126"/>
    </location>
</feature>
<reference evidence="2 3" key="1">
    <citation type="journal article" date="2020" name="mSystems">
        <title>Defining Genomic and Predicted Metabolic Features of the Acetobacterium Genus.</title>
        <authorList>
            <person name="Ross D.E."/>
            <person name="Marshall C.W."/>
            <person name="Gulliver D."/>
            <person name="May H.D."/>
            <person name="Norman R.S."/>
        </authorList>
    </citation>
    <scope>NUCLEOTIDE SEQUENCE [LARGE SCALE GENOMIC DNA]</scope>
    <source>
        <strain evidence="2 3">DSM 4132</strain>
    </source>
</reference>
<keyword evidence="1" id="KW-0472">Membrane</keyword>
<name>A0ABR6YWN3_9FIRM</name>
<dbReference type="Proteomes" id="UP000622405">
    <property type="component" value="Unassembled WGS sequence"/>
</dbReference>
<accession>A0ABR6YWN3</accession>
<evidence type="ECO:0000256" key="1">
    <source>
        <dbReference type="SAM" id="Phobius"/>
    </source>
</evidence>